<evidence type="ECO:0000313" key="15">
    <source>
        <dbReference type="EMBL" id="QCT22025.1"/>
    </source>
</evidence>
<keyword evidence="8 13" id="KW-0472">Membrane</keyword>
<evidence type="ECO:0000256" key="1">
    <source>
        <dbReference type="ARBA" id="ARBA00004429"/>
    </source>
</evidence>
<evidence type="ECO:0000256" key="4">
    <source>
        <dbReference type="ARBA" id="ARBA00022519"/>
    </source>
</evidence>
<dbReference type="GO" id="GO:0009103">
    <property type="term" value="P:lipopolysaccharide biosynthetic process"/>
    <property type="evidence" value="ECO:0007669"/>
    <property type="project" value="UniProtKB-KW"/>
</dbReference>
<dbReference type="OrthoDB" id="6535795at2"/>
<gene>
    <name evidence="15" type="primary">wzzB</name>
    <name evidence="15" type="ORF">FEM41_21440</name>
</gene>
<evidence type="ECO:0000256" key="8">
    <source>
        <dbReference type="ARBA" id="ARBA00023136"/>
    </source>
</evidence>
<dbReference type="Pfam" id="PF02706">
    <property type="entry name" value="Wzz"/>
    <property type="match status" value="1"/>
</dbReference>
<keyword evidence="3" id="KW-1003">Cell membrane</keyword>
<feature type="transmembrane region" description="Helical" evidence="13">
    <location>
        <begin position="298"/>
        <end position="318"/>
    </location>
</feature>
<evidence type="ECO:0000313" key="16">
    <source>
        <dbReference type="Proteomes" id="UP000302163"/>
    </source>
</evidence>
<sequence>MNQNSQAAQGVSRSPETVDLLDLLMQLWRGKKTIIAFVIIFILLTVAYLFVAKEKWSSSAIVTLPDSGQIANYSNSMGIIYSQNRGSAPSVSDIQNRFFTRFNSLISALSEELDNQEKPESLAIEPAVKGQSVPLKISYVGSSAEEARKTLTAYIDKINQRVIDELNADLVTNINATMKDLKSSLDAQEASAKAQREQRLEILRQALKVAEQSNIKDTMVRQAETLSEDTLFVLGTDALSATLKNESTRPLPLKDQYYNTLQSYLAVKALAQKPDISSSFHYVMKPNLPVRRDSPKRGLTLVLAALLGGMIGSGVVLVRNALRNYKPAA</sequence>
<keyword evidence="16" id="KW-1185">Reference proteome</keyword>
<evidence type="ECO:0000256" key="12">
    <source>
        <dbReference type="SAM" id="Coils"/>
    </source>
</evidence>
<dbReference type="Proteomes" id="UP000302163">
    <property type="component" value="Chromosome"/>
</dbReference>
<comment type="subcellular location">
    <subcellularLocation>
        <location evidence="1">Cell inner membrane</location>
        <topology evidence="1">Multi-pass membrane protein</topology>
    </subcellularLocation>
</comment>
<feature type="domain" description="Polysaccharide chain length determinant N-terminal" evidence="14">
    <location>
        <begin position="16"/>
        <end position="111"/>
    </location>
</feature>
<evidence type="ECO:0000256" key="13">
    <source>
        <dbReference type="SAM" id="Phobius"/>
    </source>
</evidence>
<dbReference type="GO" id="GO:0005886">
    <property type="term" value="C:plasma membrane"/>
    <property type="evidence" value="ECO:0007669"/>
    <property type="project" value="UniProtKB-SubCell"/>
</dbReference>
<dbReference type="EMBL" id="CP040428">
    <property type="protein sequence ID" value="QCT22025.1"/>
    <property type="molecule type" value="Genomic_DNA"/>
</dbReference>
<comment type="pathway">
    <text evidence="2">Bacterial outer membrane biogenesis; lipopolysaccharide biosynthesis.</text>
</comment>
<reference evidence="15 16" key="1">
    <citation type="submission" date="2019-05" db="EMBL/GenBank/DDBJ databases">
        <title>Complete genome sequence of Izhakiella calystegiae KSNA2, an endophyte isolated from beach morning glory (Calystegia soldanella).</title>
        <authorList>
            <person name="Jiang L."/>
            <person name="Jeong J.C."/>
            <person name="Kim C.Y."/>
            <person name="Kim D.H."/>
            <person name="Kim S.W."/>
            <person name="Lee j."/>
        </authorList>
    </citation>
    <scope>NUCLEOTIDE SEQUENCE [LARGE SCALE GENOMIC DNA]</scope>
    <source>
        <strain evidence="15 16">KSNA2</strain>
    </source>
</reference>
<dbReference type="PANTHER" id="PTHR32309">
    <property type="entry name" value="TYROSINE-PROTEIN KINASE"/>
    <property type="match status" value="1"/>
</dbReference>
<keyword evidence="7 13" id="KW-1133">Transmembrane helix</keyword>
<feature type="transmembrane region" description="Helical" evidence="13">
    <location>
        <begin position="33"/>
        <end position="51"/>
    </location>
</feature>
<dbReference type="InterPro" id="IPR003856">
    <property type="entry name" value="LPS_length_determ_N"/>
</dbReference>
<dbReference type="Gene3D" id="3.30.1890.10">
    <property type="entry name" value="FepE-like"/>
    <property type="match status" value="1"/>
</dbReference>
<evidence type="ECO:0000256" key="6">
    <source>
        <dbReference type="ARBA" id="ARBA00022985"/>
    </source>
</evidence>
<evidence type="ECO:0000259" key="14">
    <source>
        <dbReference type="Pfam" id="PF02706"/>
    </source>
</evidence>
<dbReference type="InterPro" id="IPR050445">
    <property type="entry name" value="Bact_polysacc_biosynth/exp"/>
</dbReference>
<dbReference type="NCBIfam" id="NF012015">
    <property type="entry name" value="PRK15471.1"/>
    <property type="match status" value="1"/>
</dbReference>
<evidence type="ECO:0000256" key="5">
    <source>
        <dbReference type="ARBA" id="ARBA00022692"/>
    </source>
</evidence>
<keyword evidence="6" id="KW-0448">Lipopolysaccharide biosynthesis</keyword>
<organism evidence="15 16">
    <name type="scientific">Jejubacter calystegiae</name>
    <dbReference type="NCBI Taxonomy" id="2579935"/>
    <lineage>
        <taxon>Bacteria</taxon>
        <taxon>Pseudomonadati</taxon>
        <taxon>Pseudomonadota</taxon>
        <taxon>Gammaproteobacteria</taxon>
        <taxon>Enterobacterales</taxon>
        <taxon>Enterobacteriaceae</taxon>
        <taxon>Jejubacter</taxon>
    </lineage>
</organism>
<keyword evidence="12" id="KW-0175">Coiled coil</keyword>
<dbReference type="RefSeq" id="WP_138098251.1">
    <property type="nucleotide sequence ID" value="NZ_CP040428.1"/>
</dbReference>
<keyword evidence="4" id="KW-0997">Cell inner membrane</keyword>
<dbReference type="SUPFAM" id="SSF160355">
    <property type="entry name" value="Bacterial polysaccharide co-polymerase-like"/>
    <property type="match status" value="1"/>
</dbReference>
<evidence type="ECO:0000256" key="10">
    <source>
        <dbReference type="ARBA" id="ARBA00039982"/>
    </source>
</evidence>
<comment type="similarity">
    <text evidence="9">Belongs to the WzzB/Cld/Rol family.</text>
</comment>
<evidence type="ECO:0000256" key="3">
    <source>
        <dbReference type="ARBA" id="ARBA00022475"/>
    </source>
</evidence>
<evidence type="ECO:0000256" key="9">
    <source>
        <dbReference type="ARBA" id="ARBA00038118"/>
    </source>
</evidence>
<dbReference type="AlphaFoldDB" id="A0A4P8YMF2"/>
<evidence type="ECO:0000256" key="7">
    <source>
        <dbReference type="ARBA" id="ARBA00022989"/>
    </source>
</evidence>
<proteinExistence type="inferred from homology"/>
<name>A0A4P8YMF2_9ENTR</name>
<dbReference type="GO" id="GO:0004713">
    <property type="term" value="F:protein tyrosine kinase activity"/>
    <property type="evidence" value="ECO:0007669"/>
    <property type="project" value="TreeGrafter"/>
</dbReference>
<dbReference type="KEGG" id="izh:FEM41_21440"/>
<evidence type="ECO:0000256" key="2">
    <source>
        <dbReference type="ARBA" id="ARBA00004756"/>
    </source>
</evidence>
<accession>A0A4P8YMF2</accession>
<protein>
    <recommendedName>
        <fullName evidence="10">Chain length determinant protein</fullName>
    </recommendedName>
    <alternativeName>
        <fullName evidence="11">Polysaccharide antigen chain regulator</fullName>
    </alternativeName>
</protein>
<feature type="coiled-coil region" evidence="12">
    <location>
        <begin position="178"/>
        <end position="213"/>
    </location>
</feature>
<keyword evidence="5 13" id="KW-0812">Transmembrane</keyword>
<evidence type="ECO:0000256" key="11">
    <source>
        <dbReference type="ARBA" id="ARBA00042235"/>
    </source>
</evidence>
<dbReference type="PANTHER" id="PTHR32309:SF29">
    <property type="entry name" value="CHAIN LENGTH DETERMINANT PROTEIN"/>
    <property type="match status" value="1"/>
</dbReference>